<organism evidence="1 2">
    <name type="scientific">Laetiporus sulphureus 93-53</name>
    <dbReference type="NCBI Taxonomy" id="1314785"/>
    <lineage>
        <taxon>Eukaryota</taxon>
        <taxon>Fungi</taxon>
        <taxon>Dikarya</taxon>
        <taxon>Basidiomycota</taxon>
        <taxon>Agaricomycotina</taxon>
        <taxon>Agaricomycetes</taxon>
        <taxon>Polyporales</taxon>
        <taxon>Laetiporus</taxon>
    </lineage>
</organism>
<evidence type="ECO:0000313" key="2">
    <source>
        <dbReference type="Proteomes" id="UP000076871"/>
    </source>
</evidence>
<accession>A0A165AU95</accession>
<sequence length="158" mass="17365">MSAAGVGRRCECQDRDRERVWVQERQSGGRVDETVGTELQAEEEEMRAVIAMAVAHTGLCMLSGRERENGGASTLSEAGTSGLLWLRGLTRRGRRWIAALAVHDGRQRVAAGRSVHKDAKIASIQCWWDWPRRVLPARAALKSNLPCLLDSTSASLAQ</sequence>
<gene>
    <name evidence="1" type="ORF">LAESUDRAFT_765289</name>
</gene>
<dbReference type="Proteomes" id="UP000076871">
    <property type="component" value="Unassembled WGS sequence"/>
</dbReference>
<dbReference type="RefSeq" id="XP_040757415.1">
    <property type="nucleotide sequence ID" value="XM_040913634.1"/>
</dbReference>
<protein>
    <submittedName>
        <fullName evidence="1">Uncharacterized protein</fullName>
    </submittedName>
</protein>
<dbReference type="AlphaFoldDB" id="A0A165AU95"/>
<dbReference type="GeneID" id="63830662"/>
<dbReference type="EMBL" id="KV427735">
    <property type="protein sequence ID" value="KZS99674.1"/>
    <property type="molecule type" value="Genomic_DNA"/>
</dbReference>
<dbReference type="InParanoid" id="A0A165AU95"/>
<evidence type="ECO:0000313" key="1">
    <source>
        <dbReference type="EMBL" id="KZS99674.1"/>
    </source>
</evidence>
<reference evidence="1 2" key="1">
    <citation type="journal article" date="2016" name="Mol. Biol. Evol.">
        <title>Comparative Genomics of Early-Diverging Mushroom-Forming Fungi Provides Insights into the Origins of Lignocellulose Decay Capabilities.</title>
        <authorList>
            <person name="Nagy L.G."/>
            <person name="Riley R."/>
            <person name="Tritt A."/>
            <person name="Adam C."/>
            <person name="Daum C."/>
            <person name="Floudas D."/>
            <person name="Sun H."/>
            <person name="Yadav J.S."/>
            <person name="Pangilinan J."/>
            <person name="Larsson K.H."/>
            <person name="Matsuura K."/>
            <person name="Barry K."/>
            <person name="Labutti K."/>
            <person name="Kuo R."/>
            <person name="Ohm R.A."/>
            <person name="Bhattacharya S.S."/>
            <person name="Shirouzu T."/>
            <person name="Yoshinaga Y."/>
            <person name="Martin F.M."/>
            <person name="Grigoriev I.V."/>
            <person name="Hibbett D.S."/>
        </authorList>
    </citation>
    <scope>NUCLEOTIDE SEQUENCE [LARGE SCALE GENOMIC DNA]</scope>
    <source>
        <strain evidence="1 2">93-53</strain>
    </source>
</reference>
<proteinExistence type="predicted"/>
<keyword evidence="2" id="KW-1185">Reference proteome</keyword>
<name>A0A165AU95_9APHY</name>